<reference evidence="2" key="4">
    <citation type="submission" date="2022-04" db="EMBL/GenBank/DDBJ databases">
        <authorList>
            <person name="Komine T."/>
            <person name="Fukano H."/>
            <person name="Wada S."/>
        </authorList>
    </citation>
    <scope>NUCLEOTIDE SEQUENCE</scope>
    <source>
        <strain evidence="2">NJB18185</strain>
    </source>
</reference>
<proteinExistence type="predicted"/>
<organism evidence="2 4">
    <name type="scientific">Mycobacterium montefiorense</name>
    <dbReference type="NCBI Taxonomy" id="154654"/>
    <lineage>
        <taxon>Bacteria</taxon>
        <taxon>Bacillati</taxon>
        <taxon>Actinomycetota</taxon>
        <taxon>Actinomycetes</taxon>
        <taxon>Mycobacteriales</taxon>
        <taxon>Mycobacteriaceae</taxon>
        <taxon>Mycobacterium</taxon>
        <taxon>Mycobacterium simiae complex</taxon>
    </lineage>
</organism>
<reference evidence="2" key="3">
    <citation type="journal article" date="2022" name="Microbiol. Resour. Announc.">
        <title>Draft Genome Sequences of Eight Mycobacterium montefiorense Strains Isolated from Salamanders in Captivity.</title>
        <authorList>
            <person name="Komine T."/>
            <person name="Ihara H."/>
            <person name="Fukano H."/>
            <person name="Hoshino Y."/>
            <person name="Kurata O."/>
            <person name="Wada S."/>
        </authorList>
    </citation>
    <scope>NUCLEOTIDE SEQUENCE</scope>
    <source>
        <strain evidence="2">NJB18185</strain>
    </source>
</reference>
<protein>
    <submittedName>
        <fullName evidence="2">Uncharacterized protein</fullName>
    </submittedName>
</protein>
<dbReference type="AlphaFoldDB" id="A0AA37PU06"/>
<gene>
    <name evidence="1" type="ORF">MmonteBS_00830</name>
    <name evidence="2" type="ORF">NJB18185_50420</name>
</gene>
<dbReference type="EMBL" id="BQYH01000074">
    <property type="protein sequence ID" value="GKU75271.1"/>
    <property type="molecule type" value="Genomic_DNA"/>
</dbReference>
<dbReference type="Proteomes" id="UP000245060">
    <property type="component" value="Unassembled WGS sequence"/>
</dbReference>
<evidence type="ECO:0000313" key="4">
    <source>
        <dbReference type="Proteomes" id="UP001139505"/>
    </source>
</evidence>
<accession>A0AA37PU06</accession>
<dbReference type="Proteomes" id="UP001139505">
    <property type="component" value="Unassembled WGS sequence"/>
</dbReference>
<sequence>MLATSSQCAAVDLIHPAYGITAAVMAIDDEPVHDPPINSATTDSHLLAARCISTANSSHSAEAASRVAGPGPEYIRPEFTSGGSAPKSIGFLVLPVVRCRASPMGQPVLEAFGKTTVYSIQLLLDGPGGDTYETHMLRTGRASNPGRT</sequence>
<evidence type="ECO:0000313" key="1">
    <source>
        <dbReference type="EMBL" id="GBG35711.1"/>
    </source>
</evidence>
<dbReference type="EMBL" id="BFCH01000001">
    <property type="protein sequence ID" value="GBG35711.1"/>
    <property type="molecule type" value="Genomic_DNA"/>
</dbReference>
<keyword evidence="3" id="KW-1185">Reference proteome</keyword>
<reference evidence="1" key="1">
    <citation type="journal article" date="2018" name="Genome Announc.">
        <title>Draft Genome Sequence of Mycobacterium montefiorense Isolated from Japanese Black Salamander (Hynobius nigrescens).</title>
        <authorList>
            <person name="Fukano H."/>
            <person name="Yoshida M."/>
            <person name="Shimizu A."/>
            <person name="Iwao H."/>
            <person name="Katayama Y."/>
            <person name="Omatsu T."/>
            <person name="Mizutani T."/>
            <person name="Kurata O."/>
            <person name="Wada S."/>
            <person name="Hoshino Y."/>
        </authorList>
    </citation>
    <scope>NUCLEOTIDE SEQUENCE</scope>
    <source>
        <strain evidence="1">BS</strain>
    </source>
</reference>
<name>A0AA37PU06_9MYCO</name>
<reference evidence="3" key="2">
    <citation type="submission" date="2018-04" db="EMBL/GenBank/DDBJ databases">
        <title>Draft genome sequence of Mycobacterium montefiorense isolated from Japanese black salamander.</title>
        <authorList>
            <person name="Fukano H."/>
            <person name="Yoshida M."/>
            <person name="Shimizu A."/>
            <person name="Iwao H."/>
            <person name="Kurata O."/>
            <person name="Katayama Y."/>
            <person name="Omatsu T."/>
            <person name="Mizutani T."/>
            <person name="Wada S."/>
            <person name="Hoshino Y."/>
        </authorList>
    </citation>
    <scope>NUCLEOTIDE SEQUENCE [LARGE SCALE GENOMIC DNA]</scope>
    <source>
        <strain evidence="3">BS</strain>
    </source>
</reference>
<comment type="caution">
    <text evidence="2">The sequence shown here is derived from an EMBL/GenBank/DDBJ whole genome shotgun (WGS) entry which is preliminary data.</text>
</comment>
<evidence type="ECO:0000313" key="2">
    <source>
        <dbReference type="EMBL" id="GKU75271.1"/>
    </source>
</evidence>
<evidence type="ECO:0000313" key="3">
    <source>
        <dbReference type="Proteomes" id="UP000245060"/>
    </source>
</evidence>